<reference evidence="4" key="2">
    <citation type="submission" date="2020-09" db="EMBL/GenBank/DDBJ databases">
        <authorList>
            <person name="Sun Q."/>
            <person name="Zhou Y."/>
        </authorList>
    </citation>
    <scope>NUCLEOTIDE SEQUENCE</scope>
    <source>
        <strain evidence="4">CGMCC 1.15095</strain>
    </source>
</reference>
<evidence type="ECO:0000313" key="4">
    <source>
        <dbReference type="EMBL" id="GGB91732.1"/>
    </source>
</evidence>
<dbReference type="InterPro" id="IPR007712">
    <property type="entry name" value="RelE/ParE_toxin"/>
</dbReference>
<evidence type="ECO:0000313" key="5">
    <source>
        <dbReference type="Proteomes" id="UP000608154"/>
    </source>
</evidence>
<evidence type="ECO:0000256" key="3">
    <source>
        <dbReference type="PIRNR" id="PIRNR029218"/>
    </source>
</evidence>
<comment type="similarity">
    <text evidence="1 3">Belongs to the RelE toxin family.</text>
</comment>
<dbReference type="SUPFAM" id="SSF143011">
    <property type="entry name" value="RelE-like"/>
    <property type="match status" value="1"/>
</dbReference>
<dbReference type="InterPro" id="IPR035093">
    <property type="entry name" value="RelE/ParE_toxin_dom_sf"/>
</dbReference>
<dbReference type="EMBL" id="BMHK01000003">
    <property type="protein sequence ID" value="GGB91732.1"/>
    <property type="molecule type" value="Genomic_DNA"/>
</dbReference>
<organism evidence="4 5">
    <name type="scientific">Novosphingobium endophyticum</name>
    <dbReference type="NCBI Taxonomy" id="1955250"/>
    <lineage>
        <taxon>Bacteria</taxon>
        <taxon>Pseudomonadati</taxon>
        <taxon>Pseudomonadota</taxon>
        <taxon>Alphaproteobacteria</taxon>
        <taxon>Sphingomonadales</taxon>
        <taxon>Sphingomonadaceae</taxon>
        <taxon>Novosphingobium</taxon>
    </lineage>
</organism>
<dbReference type="AlphaFoldDB" id="A0A916TPR6"/>
<dbReference type="Proteomes" id="UP000608154">
    <property type="component" value="Unassembled WGS sequence"/>
</dbReference>
<dbReference type="InterPro" id="IPR028344">
    <property type="entry name" value="ParE1/4"/>
</dbReference>
<dbReference type="PANTHER" id="PTHR33755">
    <property type="entry name" value="TOXIN PARE1-RELATED"/>
    <property type="match status" value="1"/>
</dbReference>
<dbReference type="Gene3D" id="3.30.2310.20">
    <property type="entry name" value="RelE-like"/>
    <property type="match status" value="1"/>
</dbReference>
<comment type="caution">
    <text evidence="4">The sequence shown here is derived from an EMBL/GenBank/DDBJ whole genome shotgun (WGS) entry which is preliminary data.</text>
</comment>
<name>A0A916TPR6_9SPHN</name>
<protein>
    <recommendedName>
        <fullName evidence="3">Toxin</fullName>
    </recommendedName>
</protein>
<keyword evidence="5" id="KW-1185">Reference proteome</keyword>
<evidence type="ECO:0000256" key="2">
    <source>
        <dbReference type="ARBA" id="ARBA00022649"/>
    </source>
</evidence>
<sequence>MSRSLGIILRPRAAADLLAISQYTKAQWGEPQAKRYIEDLRRQIEFAAEFPGVGSEAMGLPPEYRKLRSGWHRVIYRCTDTELVVVRVIHAREDVPDEIEDFW</sequence>
<keyword evidence="2" id="KW-1277">Toxin-antitoxin system</keyword>
<accession>A0A916TPR6</accession>
<evidence type="ECO:0000256" key="1">
    <source>
        <dbReference type="ARBA" id="ARBA00006226"/>
    </source>
</evidence>
<dbReference type="InterPro" id="IPR051803">
    <property type="entry name" value="TA_system_RelE-like_toxin"/>
</dbReference>
<dbReference type="RefSeq" id="WP_268236708.1">
    <property type="nucleotide sequence ID" value="NZ_BMHK01000003.1"/>
</dbReference>
<proteinExistence type="inferred from homology"/>
<dbReference type="Pfam" id="PF05016">
    <property type="entry name" value="ParE_toxin"/>
    <property type="match status" value="1"/>
</dbReference>
<reference evidence="4" key="1">
    <citation type="journal article" date="2014" name="Int. J. Syst. Evol. Microbiol.">
        <title>Complete genome sequence of Corynebacterium casei LMG S-19264T (=DSM 44701T), isolated from a smear-ripened cheese.</title>
        <authorList>
            <consortium name="US DOE Joint Genome Institute (JGI-PGF)"/>
            <person name="Walter F."/>
            <person name="Albersmeier A."/>
            <person name="Kalinowski J."/>
            <person name="Ruckert C."/>
        </authorList>
    </citation>
    <scope>NUCLEOTIDE SEQUENCE</scope>
    <source>
        <strain evidence="4">CGMCC 1.15095</strain>
    </source>
</reference>
<dbReference type="PIRSF" id="PIRSF029218">
    <property type="entry name" value="ParE"/>
    <property type="match status" value="1"/>
</dbReference>
<gene>
    <name evidence="4" type="ORF">GCM10011494_07650</name>
</gene>
<dbReference type="PANTHER" id="PTHR33755:SF9">
    <property type="entry name" value="TOXIN PARE1"/>
    <property type="match status" value="1"/>
</dbReference>